<proteinExistence type="predicted"/>
<evidence type="ECO:0000313" key="1">
    <source>
        <dbReference type="Proteomes" id="UP000093561"/>
    </source>
</evidence>
<reference evidence="2" key="3">
    <citation type="submission" date="2024-02" db="UniProtKB">
        <authorList>
            <consortium name="WormBaseParasite"/>
        </authorList>
    </citation>
    <scope>IDENTIFICATION</scope>
    <source>
        <strain evidence="2">pt0022</strain>
    </source>
</reference>
<name>A0AAF5PXW4_WUCBA</name>
<evidence type="ECO:0000313" key="2">
    <source>
        <dbReference type="WBParaSite" id="mrna-Wban_07235"/>
    </source>
</evidence>
<dbReference type="WBParaSite" id="mrna-Wban_07235">
    <property type="protein sequence ID" value="mrna-Wban_07235"/>
    <property type="gene ID" value="Wban_07235"/>
</dbReference>
<organism evidence="1 2">
    <name type="scientific">Wuchereria bancrofti</name>
    <dbReference type="NCBI Taxonomy" id="6293"/>
    <lineage>
        <taxon>Eukaryota</taxon>
        <taxon>Metazoa</taxon>
        <taxon>Ecdysozoa</taxon>
        <taxon>Nematoda</taxon>
        <taxon>Chromadorea</taxon>
        <taxon>Rhabditida</taxon>
        <taxon>Spirurina</taxon>
        <taxon>Spiruromorpha</taxon>
        <taxon>Filarioidea</taxon>
        <taxon>Onchocercidae</taxon>
        <taxon>Wuchereria</taxon>
    </lineage>
</organism>
<protein>
    <submittedName>
        <fullName evidence="2">Uncharacterized protein</fullName>
    </submittedName>
</protein>
<accession>A0AAF5PXW4</accession>
<dbReference type="Proteomes" id="UP000093561">
    <property type="component" value="Unassembled WGS sequence"/>
</dbReference>
<reference evidence="1" key="1">
    <citation type="submission" date="2015-03" db="EMBL/GenBank/DDBJ databases">
        <title>Wuchereria bancrofti Genome Sequencing Papua New Guinea Strain.</title>
        <authorList>
            <person name="Small S.T."/>
            <person name="Serre D."/>
            <person name="Zimmerman P.A."/>
        </authorList>
    </citation>
    <scope>NUCLEOTIDE SEQUENCE [LARGE SCALE GENOMIC DNA]</scope>
    <source>
        <strain evidence="1">pt0022</strain>
    </source>
</reference>
<dbReference type="AlphaFoldDB" id="A0AAF5PXW4"/>
<sequence length="30" mass="3447">MSAIELKQRRKSDVIKGFAKQNKLITMKPS</sequence>
<reference evidence="1" key="2">
    <citation type="journal article" date="2016" name="Mol. Ecol.">
        <title>Population genomics of the filarial nematode parasite Wuchereria bancrofti from mosquitoes.</title>
        <authorList>
            <person name="Small S.T."/>
            <person name="Reimer L.J."/>
            <person name="Tisch D.J."/>
            <person name="King C.L."/>
            <person name="Christensen B.M."/>
            <person name="Siba P.M."/>
            <person name="Kazura J.W."/>
            <person name="Serre D."/>
            <person name="Zimmerman P.A."/>
        </authorList>
    </citation>
    <scope>NUCLEOTIDE SEQUENCE</scope>
    <source>
        <strain evidence="1">pt0022</strain>
    </source>
</reference>